<dbReference type="Proteomes" id="UP001275084">
    <property type="component" value="Unassembled WGS sequence"/>
</dbReference>
<organism evidence="2 3">
    <name type="scientific">Lasiosphaeria hispida</name>
    <dbReference type="NCBI Taxonomy" id="260671"/>
    <lineage>
        <taxon>Eukaryota</taxon>
        <taxon>Fungi</taxon>
        <taxon>Dikarya</taxon>
        <taxon>Ascomycota</taxon>
        <taxon>Pezizomycotina</taxon>
        <taxon>Sordariomycetes</taxon>
        <taxon>Sordariomycetidae</taxon>
        <taxon>Sordariales</taxon>
        <taxon>Lasiosphaeriaceae</taxon>
        <taxon>Lasiosphaeria</taxon>
    </lineage>
</organism>
<feature type="region of interest" description="Disordered" evidence="1">
    <location>
        <begin position="37"/>
        <end position="99"/>
    </location>
</feature>
<reference evidence="2" key="1">
    <citation type="journal article" date="2023" name="Mol. Phylogenet. Evol.">
        <title>Genome-scale phylogeny and comparative genomics of the fungal order Sordariales.</title>
        <authorList>
            <person name="Hensen N."/>
            <person name="Bonometti L."/>
            <person name="Westerberg I."/>
            <person name="Brannstrom I.O."/>
            <person name="Guillou S."/>
            <person name="Cros-Aarteil S."/>
            <person name="Calhoun S."/>
            <person name="Haridas S."/>
            <person name="Kuo A."/>
            <person name="Mondo S."/>
            <person name="Pangilinan J."/>
            <person name="Riley R."/>
            <person name="LaButti K."/>
            <person name="Andreopoulos B."/>
            <person name="Lipzen A."/>
            <person name="Chen C."/>
            <person name="Yan M."/>
            <person name="Daum C."/>
            <person name="Ng V."/>
            <person name="Clum A."/>
            <person name="Steindorff A."/>
            <person name="Ohm R.A."/>
            <person name="Martin F."/>
            <person name="Silar P."/>
            <person name="Natvig D.O."/>
            <person name="Lalanne C."/>
            <person name="Gautier V."/>
            <person name="Ament-Velasquez S.L."/>
            <person name="Kruys A."/>
            <person name="Hutchinson M.I."/>
            <person name="Powell A.J."/>
            <person name="Barry K."/>
            <person name="Miller A.N."/>
            <person name="Grigoriev I.V."/>
            <person name="Debuchy R."/>
            <person name="Gladieux P."/>
            <person name="Hiltunen Thoren M."/>
            <person name="Johannesson H."/>
        </authorList>
    </citation>
    <scope>NUCLEOTIDE SEQUENCE</scope>
    <source>
        <strain evidence="2">CBS 955.72</strain>
    </source>
</reference>
<evidence type="ECO:0000313" key="3">
    <source>
        <dbReference type="Proteomes" id="UP001275084"/>
    </source>
</evidence>
<keyword evidence="3" id="KW-1185">Reference proteome</keyword>
<sequence length="224" mass="23940">MGPAPSQRRGSSLWVLSPYPSAPLGLAHLAIADKPPTSRLAPRFPGQTASPVGRMAAGGFSPSLRLEARSTNPPGSKRRDPPHHTGHTLTGTAGGSLQKLPLLQRTDTNVISRRVFDPFSISQPHLLSASAAAVQQSKQHHAPLRRCDTTPHQTACQLHHLTSVTCSHPSRNSQDTSLSPSGGASGANEATVSRVFLTFQSLFTMRVSVNRPTRVTTRTTEARL</sequence>
<comment type="caution">
    <text evidence="2">The sequence shown here is derived from an EMBL/GenBank/DDBJ whole genome shotgun (WGS) entry which is preliminary data.</text>
</comment>
<protein>
    <submittedName>
        <fullName evidence="2">Uncharacterized protein</fullName>
    </submittedName>
</protein>
<evidence type="ECO:0000313" key="2">
    <source>
        <dbReference type="EMBL" id="KAK3341761.1"/>
    </source>
</evidence>
<gene>
    <name evidence="2" type="ORF">B0T25DRAFT_352826</name>
</gene>
<accession>A0AAJ0H6Y3</accession>
<evidence type="ECO:0000256" key="1">
    <source>
        <dbReference type="SAM" id="MobiDB-lite"/>
    </source>
</evidence>
<name>A0AAJ0H6Y3_9PEZI</name>
<reference evidence="2" key="2">
    <citation type="submission" date="2023-06" db="EMBL/GenBank/DDBJ databases">
        <authorList>
            <consortium name="Lawrence Berkeley National Laboratory"/>
            <person name="Haridas S."/>
            <person name="Hensen N."/>
            <person name="Bonometti L."/>
            <person name="Westerberg I."/>
            <person name="Brannstrom I.O."/>
            <person name="Guillou S."/>
            <person name="Cros-Aarteil S."/>
            <person name="Calhoun S."/>
            <person name="Kuo A."/>
            <person name="Mondo S."/>
            <person name="Pangilinan J."/>
            <person name="Riley R."/>
            <person name="Labutti K."/>
            <person name="Andreopoulos B."/>
            <person name="Lipzen A."/>
            <person name="Chen C."/>
            <person name="Yanf M."/>
            <person name="Daum C."/>
            <person name="Ng V."/>
            <person name="Clum A."/>
            <person name="Steindorff A."/>
            <person name="Ohm R."/>
            <person name="Martin F."/>
            <person name="Silar P."/>
            <person name="Natvig D."/>
            <person name="Lalanne C."/>
            <person name="Gautier V."/>
            <person name="Ament-Velasquez S.L."/>
            <person name="Kruys A."/>
            <person name="Hutchinson M.I."/>
            <person name="Powell A.J."/>
            <person name="Barry K."/>
            <person name="Miller A.N."/>
            <person name="Grigoriev I.V."/>
            <person name="Debuchy R."/>
            <person name="Gladieux P."/>
            <person name="Thoren M.H."/>
            <person name="Johannesson H."/>
        </authorList>
    </citation>
    <scope>NUCLEOTIDE SEQUENCE</scope>
    <source>
        <strain evidence="2">CBS 955.72</strain>
    </source>
</reference>
<proteinExistence type="predicted"/>
<dbReference type="EMBL" id="JAUIQD010000008">
    <property type="protein sequence ID" value="KAK3341761.1"/>
    <property type="molecule type" value="Genomic_DNA"/>
</dbReference>
<feature type="compositionally biased region" description="Polar residues" evidence="1">
    <location>
        <begin position="165"/>
        <end position="182"/>
    </location>
</feature>
<feature type="region of interest" description="Disordered" evidence="1">
    <location>
        <begin position="165"/>
        <end position="187"/>
    </location>
</feature>
<dbReference type="AlphaFoldDB" id="A0AAJ0H6Y3"/>